<comment type="caution">
    <text evidence="3">The sequence shown here is derived from an EMBL/GenBank/DDBJ whole genome shotgun (WGS) entry which is preliminary data.</text>
</comment>
<feature type="transmembrane region" description="Helical" evidence="2">
    <location>
        <begin position="59"/>
        <end position="77"/>
    </location>
</feature>
<keyword evidence="2" id="KW-0472">Membrane</keyword>
<evidence type="ECO:0000256" key="1">
    <source>
        <dbReference type="SAM" id="MobiDB-lite"/>
    </source>
</evidence>
<feature type="non-terminal residue" evidence="3">
    <location>
        <position position="1"/>
    </location>
</feature>
<feature type="region of interest" description="Disordered" evidence="1">
    <location>
        <begin position="87"/>
        <end position="109"/>
    </location>
</feature>
<sequence>VINSRMQRKEYLRRRDFEIGAVLSRAVGPVIVLGLWLLIGFEVHAFYTVALPWFAFGKPLRLVCSVLAGFFPVRIYMDYALTTFTDPGRPARLPRQRATSTRPDSSDAAAASVDLVELGAPAEKRCRHCQG</sequence>
<protein>
    <submittedName>
        <fullName evidence="3">Uncharacterized protein</fullName>
    </submittedName>
</protein>
<accession>A0ABN9T5D1</accession>
<evidence type="ECO:0000256" key="2">
    <source>
        <dbReference type="SAM" id="Phobius"/>
    </source>
</evidence>
<keyword evidence="2" id="KW-0812">Transmembrane</keyword>
<keyword evidence="2" id="KW-1133">Transmembrane helix</keyword>
<feature type="transmembrane region" description="Helical" evidence="2">
    <location>
        <begin position="21"/>
        <end position="39"/>
    </location>
</feature>
<evidence type="ECO:0000313" key="3">
    <source>
        <dbReference type="EMBL" id="CAK0840255.1"/>
    </source>
</evidence>
<gene>
    <name evidence="3" type="ORF">PCOR1329_LOCUS35738</name>
</gene>
<evidence type="ECO:0000313" key="4">
    <source>
        <dbReference type="Proteomes" id="UP001189429"/>
    </source>
</evidence>
<dbReference type="EMBL" id="CAUYUJ010014364">
    <property type="protein sequence ID" value="CAK0840255.1"/>
    <property type="molecule type" value="Genomic_DNA"/>
</dbReference>
<dbReference type="Proteomes" id="UP001189429">
    <property type="component" value="Unassembled WGS sequence"/>
</dbReference>
<feature type="non-terminal residue" evidence="3">
    <location>
        <position position="131"/>
    </location>
</feature>
<proteinExistence type="predicted"/>
<organism evidence="3 4">
    <name type="scientific">Prorocentrum cordatum</name>
    <dbReference type="NCBI Taxonomy" id="2364126"/>
    <lineage>
        <taxon>Eukaryota</taxon>
        <taxon>Sar</taxon>
        <taxon>Alveolata</taxon>
        <taxon>Dinophyceae</taxon>
        <taxon>Prorocentrales</taxon>
        <taxon>Prorocentraceae</taxon>
        <taxon>Prorocentrum</taxon>
    </lineage>
</organism>
<name>A0ABN9T5D1_9DINO</name>
<keyword evidence="4" id="KW-1185">Reference proteome</keyword>
<reference evidence="3" key="1">
    <citation type="submission" date="2023-10" db="EMBL/GenBank/DDBJ databases">
        <authorList>
            <person name="Chen Y."/>
            <person name="Shah S."/>
            <person name="Dougan E. K."/>
            <person name="Thang M."/>
            <person name="Chan C."/>
        </authorList>
    </citation>
    <scope>NUCLEOTIDE SEQUENCE [LARGE SCALE GENOMIC DNA]</scope>
</reference>